<dbReference type="Pfam" id="PF12843">
    <property type="entry name" value="QSregVF_b"/>
    <property type="match status" value="1"/>
</dbReference>
<comment type="caution">
    <text evidence="1">The sequence shown here is derived from an EMBL/GenBank/DDBJ whole genome shotgun (WGS) entry which is preliminary data.</text>
</comment>
<name>A0A2U2ALH5_9GAMM</name>
<evidence type="ECO:0008006" key="3">
    <source>
        <dbReference type="Google" id="ProtNLM"/>
    </source>
</evidence>
<dbReference type="InterPro" id="IPR024530">
    <property type="entry name" value="QSregVF_b"/>
</dbReference>
<evidence type="ECO:0000313" key="1">
    <source>
        <dbReference type="EMBL" id="PWD84072.1"/>
    </source>
</evidence>
<accession>A0A2U2ALH5</accession>
<evidence type="ECO:0000313" key="2">
    <source>
        <dbReference type="Proteomes" id="UP000244948"/>
    </source>
</evidence>
<proteinExistence type="predicted"/>
<organism evidence="1 2">
    <name type="scientific">Ignatzschineria indica</name>
    <dbReference type="NCBI Taxonomy" id="472583"/>
    <lineage>
        <taxon>Bacteria</taxon>
        <taxon>Pseudomonadati</taxon>
        <taxon>Pseudomonadota</taxon>
        <taxon>Gammaproteobacteria</taxon>
        <taxon>Cardiobacteriales</taxon>
        <taxon>Ignatzschineriaceae</taxon>
        <taxon>Ignatzschineria</taxon>
    </lineage>
</organism>
<dbReference type="EMBL" id="QEWR01000002">
    <property type="protein sequence ID" value="PWD84072.1"/>
    <property type="molecule type" value="Genomic_DNA"/>
</dbReference>
<dbReference type="RefSeq" id="WP_109235290.1">
    <property type="nucleotide sequence ID" value="NZ_BMXZ01000001.1"/>
</dbReference>
<protein>
    <recommendedName>
        <fullName evidence="3">Cytoplasmic protein</fullName>
    </recommendedName>
</protein>
<gene>
    <name evidence="1" type="ORF">DC082_00540</name>
</gene>
<dbReference type="Proteomes" id="UP000244948">
    <property type="component" value="Unassembled WGS sequence"/>
</dbReference>
<dbReference type="AlphaFoldDB" id="A0A2U2ALH5"/>
<sequence>MESFLTEENLLKLATIKMPFGRYAGRILIDLPEEYLLWFNRADKGFPKGELGELMQLALMLKIDGTDGLVRRLKV</sequence>
<keyword evidence="2" id="KW-1185">Reference proteome</keyword>
<reference evidence="1 2" key="1">
    <citation type="journal article" date="2018" name="Genome Announc.">
        <title>Ignatzschineria cameli sp. nov., isolated from necrotic foot tissue of dromedaries (Camelus dromedarius) and associated maggots (Wohlfahrtia species) in Dubai.</title>
        <authorList>
            <person name="Tsang C.C."/>
            <person name="Tang J.Y."/>
            <person name="Fong J.Y."/>
            <person name="Kinne J."/>
            <person name="Lee H.H."/>
            <person name="Joseph M."/>
            <person name="Jose S."/>
            <person name="Schuster R.K."/>
            <person name="Tang Y."/>
            <person name="Sivakumar S."/>
            <person name="Chen J.H."/>
            <person name="Teng J.L."/>
            <person name="Lau S.K."/>
            <person name="Wernery U."/>
            <person name="Woo P.C."/>
        </authorList>
    </citation>
    <scope>NUCLEOTIDE SEQUENCE [LARGE SCALE GENOMIC DNA]</scope>
    <source>
        <strain evidence="1 2">KCTC 22643</strain>
    </source>
</reference>